<dbReference type="PANTHER" id="PTHR10520:SF12">
    <property type="entry name" value="TRIFUNCTIONAL PURINE BIOSYNTHETIC PROTEIN ADENOSINE-3"/>
    <property type="match status" value="1"/>
</dbReference>
<dbReference type="SUPFAM" id="SSF56042">
    <property type="entry name" value="PurM C-terminal domain-like"/>
    <property type="match status" value="1"/>
</dbReference>
<evidence type="ECO:0000256" key="9">
    <source>
        <dbReference type="ARBA" id="ARBA00032931"/>
    </source>
</evidence>
<gene>
    <name evidence="14" type="ORF">QW060_07080</name>
</gene>
<evidence type="ECO:0000256" key="10">
    <source>
        <dbReference type="ARBA" id="ARBA00033093"/>
    </source>
</evidence>
<dbReference type="InterPro" id="IPR010918">
    <property type="entry name" value="PurM-like_C_dom"/>
</dbReference>
<evidence type="ECO:0000256" key="4">
    <source>
        <dbReference type="ARBA" id="ARBA00020367"/>
    </source>
</evidence>
<comment type="caution">
    <text evidence="14">The sequence shown here is derived from an EMBL/GenBank/DDBJ whole genome shotgun (WGS) entry which is preliminary data.</text>
</comment>
<evidence type="ECO:0000256" key="6">
    <source>
        <dbReference type="ARBA" id="ARBA00022741"/>
    </source>
</evidence>
<accession>A0ABT8CQW4</accession>
<evidence type="ECO:0000259" key="12">
    <source>
        <dbReference type="Pfam" id="PF00586"/>
    </source>
</evidence>
<dbReference type="PANTHER" id="PTHR10520">
    <property type="entry name" value="TRIFUNCTIONAL PURINE BIOSYNTHETIC PROTEIN ADENOSINE-3-RELATED"/>
    <property type="match status" value="1"/>
</dbReference>
<dbReference type="SUPFAM" id="SSF55326">
    <property type="entry name" value="PurM N-terminal domain-like"/>
    <property type="match status" value="1"/>
</dbReference>
<dbReference type="EC" id="6.3.3.1" evidence="3"/>
<dbReference type="Proteomes" id="UP001242368">
    <property type="component" value="Unassembled WGS sequence"/>
</dbReference>
<comment type="catalytic activity">
    <reaction evidence="11">
        <text>2-formamido-N(1)-(5-O-phospho-beta-D-ribosyl)acetamidine + ATP = 5-amino-1-(5-phospho-beta-D-ribosyl)imidazole + ADP + phosphate + H(+)</text>
        <dbReference type="Rhea" id="RHEA:23032"/>
        <dbReference type="ChEBI" id="CHEBI:15378"/>
        <dbReference type="ChEBI" id="CHEBI:30616"/>
        <dbReference type="ChEBI" id="CHEBI:43474"/>
        <dbReference type="ChEBI" id="CHEBI:137981"/>
        <dbReference type="ChEBI" id="CHEBI:147287"/>
        <dbReference type="ChEBI" id="CHEBI:456216"/>
        <dbReference type="EC" id="6.3.3.1"/>
    </reaction>
</comment>
<evidence type="ECO:0000313" key="15">
    <source>
        <dbReference type="Proteomes" id="UP001242368"/>
    </source>
</evidence>
<dbReference type="InterPro" id="IPR016188">
    <property type="entry name" value="PurM-like_N"/>
</dbReference>
<evidence type="ECO:0000256" key="3">
    <source>
        <dbReference type="ARBA" id="ARBA00013047"/>
    </source>
</evidence>
<evidence type="ECO:0000256" key="11">
    <source>
        <dbReference type="ARBA" id="ARBA00049057"/>
    </source>
</evidence>
<dbReference type="Gene3D" id="3.90.650.10">
    <property type="entry name" value="PurM-like C-terminal domain"/>
    <property type="match status" value="1"/>
</dbReference>
<feature type="domain" description="PurM-like C-terminal" evidence="13">
    <location>
        <begin position="182"/>
        <end position="382"/>
    </location>
</feature>
<feature type="domain" description="PurM-like N-terminal" evidence="12">
    <location>
        <begin position="48"/>
        <end position="168"/>
    </location>
</feature>
<proteinExistence type="inferred from homology"/>
<comment type="similarity">
    <text evidence="2">Belongs to the AIR synthase family.</text>
</comment>
<evidence type="ECO:0000256" key="7">
    <source>
        <dbReference type="ARBA" id="ARBA00022840"/>
    </source>
</evidence>
<dbReference type="InterPro" id="IPR036921">
    <property type="entry name" value="PurM-like_N_sf"/>
</dbReference>
<keyword evidence="6" id="KW-0547">Nucleotide-binding</keyword>
<dbReference type="InterPro" id="IPR036676">
    <property type="entry name" value="PurM-like_C_sf"/>
</dbReference>
<evidence type="ECO:0000256" key="5">
    <source>
        <dbReference type="ARBA" id="ARBA00022598"/>
    </source>
</evidence>
<dbReference type="InterPro" id="IPR004733">
    <property type="entry name" value="PurM_cligase"/>
</dbReference>
<dbReference type="Pfam" id="PF00586">
    <property type="entry name" value="AIRS"/>
    <property type="match status" value="1"/>
</dbReference>
<protein>
    <recommendedName>
        <fullName evidence="4">Phosphoribosylformylglycinamidine cyclo-ligase</fullName>
        <ecNumber evidence="3">6.3.3.1</ecNumber>
    </recommendedName>
    <alternativeName>
        <fullName evidence="9">AIR synthase</fullName>
    </alternativeName>
    <alternativeName>
        <fullName evidence="10">AIRS</fullName>
    </alternativeName>
    <alternativeName>
        <fullName evidence="8">Phosphoribosyl-aminoimidazole synthetase</fullName>
    </alternativeName>
</protein>
<evidence type="ECO:0000256" key="1">
    <source>
        <dbReference type="ARBA" id="ARBA00004686"/>
    </source>
</evidence>
<dbReference type="RefSeq" id="WP_290362945.1">
    <property type="nucleotide sequence ID" value="NZ_JAUFQU010000001.1"/>
</dbReference>
<keyword evidence="5" id="KW-0436">Ligase</keyword>
<comment type="pathway">
    <text evidence="1">Purine metabolism; IMP biosynthesis via de novo pathway; 5-amino-1-(5-phospho-D-ribosyl)imidazole from N(2)-formyl-N(1)-(5-phospho-D-ribosyl)glycinamide: step 2/2.</text>
</comment>
<evidence type="ECO:0000256" key="2">
    <source>
        <dbReference type="ARBA" id="ARBA00010280"/>
    </source>
</evidence>
<dbReference type="Pfam" id="PF02769">
    <property type="entry name" value="AIRS_C"/>
    <property type="match status" value="1"/>
</dbReference>
<sequence length="391" mass="42956">MISDNNRYALRGVSAQKEDVHNAIKNIDKGLFPKAFCKIVPDYLTNDEAYCLIMHADGAGTKSSLAYLYWKETGDLSVWKGIAQDALIMNIDDLLCVGATDNIMLSSTIGRNKNLVPGEVISAIINGTEELIEELKSFGVTIHSTGGETADVGDVVRTIIVDSTVTARMERSRVIDNANIKAGDVIVGLASFGQATYEKEYNGGMGSNGLTSARHDVFAHYLAEKYPESFDSSVPKELIYSGAKKLTDVVENAPLNAGKLVLSPTRTYAPIIKKILDKYTAEDIHGMVHCSGGAQTKILHFVEQLHIIKDNLFPVPPLFQLIQEESGTDWKEMYQVFNCGHRMELYVDPAIAEDIIAISKSFHVDAQIVGRVEAADHKKLTINSVYGTFEY</sequence>
<reference evidence="15" key="1">
    <citation type="journal article" date="2019" name="Int. J. Syst. Evol. Microbiol.">
        <title>The Global Catalogue of Microorganisms (GCM) 10K type strain sequencing project: providing services to taxonomists for standard genome sequencing and annotation.</title>
        <authorList>
            <consortium name="The Broad Institute Genomics Platform"/>
            <consortium name="The Broad Institute Genome Sequencing Center for Infectious Disease"/>
            <person name="Wu L."/>
            <person name="Ma J."/>
        </authorList>
    </citation>
    <scope>NUCLEOTIDE SEQUENCE [LARGE SCALE GENOMIC DNA]</scope>
    <source>
        <strain evidence="15">CECT 7184</strain>
    </source>
</reference>
<name>A0ABT8CQW4_9FLAO</name>
<evidence type="ECO:0000256" key="8">
    <source>
        <dbReference type="ARBA" id="ARBA00031908"/>
    </source>
</evidence>
<dbReference type="Gene3D" id="3.30.1330.10">
    <property type="entry name" value="PurM-like, N-terminal domain"/>
    <property type="match status" value="1"/>
</dbReference>
<keyword evidence="7" id="KW-0067">ATP-binding</keyword>
<keyword evidence="15" id="KW-1185">Reference proteome</keyword>
<evidence type="ECO:0000259" key="13">
    <source>
        <dbReference type="Pfam" id="PF02769"/>
    </source>
</evidence>
<evidence type="ECO:0000313" key="14">
    <source>
        <dbReference type="EMBL" id="MDN3706894.1"/>
    </source>
</evidence>
<organism evidence="14 15">
    <name type="scientific">Paenimyroides ceti</name>
    <dbReference type="NCBI Taxonomy" id="395087"/>
    <lineage>
        <taxon>Bacteria</taxon>
        <taxon>Pseudomonadati</taxon>
        <taxon>Bacteroidota</taxon>
        <taxon>Flavobacteriia</taxon>
        <taxon>Flavobacteriales</taxon>
        <taxon>Flavobacteriaceae</taxon>
        <taxon>Paenimyroides</taxon>
    </lineage>
</organism>
<dbReference type="EMBL" id="JAUFQU010000001">
    <property type="protein sequence ID" value="MDN3706894.1"/>
    <property type="molecule type" value="Genomic_DNA"/>
</dbReference>